<evidence type="ECO:0000313" key="11">
    <source>
        <dbReference type="Proteomes" id="UP001358614"/>
    </source>
</evidence>
<dbReference type="Pfam" id="PF04082">
    <property type="entry name" value="Fungal_trans"/>
    <property type="match status" value="1"/>
</dbReference>
<feature type="region of interest" description="Disordered" evidence="8">
    <location>
        <begin position="75"/>
        <end position="127"/>
    </location>
</feature>
<keyword evidence="2" id="KW-0479">Metal-binding</keyword>
<feature type="compositionally biased region" description="Polar residues" evidence="8">
    <location>
        <begin position="206"/>
        <end position="216"/>
    </location>
</feature>
<dbReference type="GeneID" id="91105316"/>
<dbReference type="EMBL" id="CP144090">
    <property type="protein sequence ID" value="WWD08403.1"/>
    <property type="molecule type" value="Genomic_DNA"/>
</dbReference>
<dbReference type="InterPro" id="IPR051059">
    <property type="entry name" value="VerF-like"/>
</dbReference>
<dbReference type="InterPro" id="IPR013087">
    <property type="entry name" value="Znf_C2H2_type"/>
</dbReference>
<feature type="domain" description="C2H2-type" evidence="9">
    <location>
        <begin position="28"/>
        <end position="55"/>
    </location>
</feature>
<feature type="compositionally biased region" description="Polar residues" evidence="8">
    <location>
        <begin position="89"/>
        <end position="127"/>
    </location>
</feature>
<evidence type="ECO:0000256" key="5">
    <source>
        <dbReference type="ARBA" id="ARBA00022833"/>
    </source>
</evidence>
<dbReference type="GO" id="GO:0000978">
    <property type="term" value="F:RNA polymerase II cis-regulatory region sequence-specific DNA binding"/>
    <property type="evidence" value="ECO:0007669"/>
    <property type="project" value="InterPro"/>
</dbReference>
<dbReference type="PANTHER" id="PTHR40626:SF11">
    <property type="entry name" value="ZINC FINGER PROTEIN YPR022C"/>
    <property type="match status" value="1"/>
</dbReference>
<gene>
    <name evidence="10" type="ORF">V865_006515</name>
</gene>
<dbReference type="InterPro" id="IPR036236">
    <property type="entry name" value="Znf_C2H2_sf"/>
</dbReference>
<dbReference type="SUPFAM" id="SSF57667">
    <property type="entry name" value="beta-beta-alpha zinc fingers"/>
    <property type="match status" value="1"/>
</dbReference>
<keyword evidence="11" id="KW-1185">Reference proteome</keyword>
<dbReference type="PROSITE" id="PS00028">
    <property type="entry name" value="ZINC_FINGER_C2H2_1"/>
    <property type="match status" value="2"/>
</dbReference>
<evidence type="ECO:0000256" key="1">
    <source>
        <dbReference type="ARBA" id="ARBA00004123"/>
    </source>
</evidence>
<reference evidence="10 11" key="1">
    <citation type="submission" date="2024-01" db="EMBL/GenBank/DDBJ databases">
        <title>Comparative genomics of Cryptococcus and Kwoniella reveals pathogenesis evolution and contrasting modes of karyotype evolution via chromosome fusion or intercentromeric recombination.</title>
        <authorList>
            <person name="Coelho M.A."/>
            <person name="David-Palma M."/>
            <person name="Shea T."/>
            <person name="Bowers K."/>
            <person name="McGinley-Smith S."/>
            <person name="Mohammad A.W."/>
            <person name="Gnirke A."/>
            <person name="Yurkov A.M."/>
            <person name="Nowrousian M."/>
            <person name="Sun S."/>
            <person name="Cuomo C.A."/>
            <person name="Heitman J."/>
        </authorList>
    </citation>
    <scope>NUCLEOTIDE SEQUENCE [LARGE SCALE GENOMIC DNA]</scope>
    <source>
        <strain evidence="10 11">PYCC6329</strain>
    </source>
</reference>
<evidence type="ECO:0000256" key="4">
    <source>
        <dbReference type="ARBA" id="ARBA00022771"/>
    </source>
</evidence>
<keyword evidence="6" id="KW-0539">Nucleus</keyword>
<evidence type="ECO:0000313" key="10">
    <source>
        <dbReference type="EMBL" id="WWD08403.1"/>
    </source>
</evidence>
<feature type="region of interest" description="Disordered" evidence="8">
    <location>
        <begin position="1"/>
        <end position="20"/>
    </location>
</feature>
<evidence type="ECO:0000256" key="6">
    <source>
        <dbReference type="ARBA" id="ARBA00023242"/>
    </source>
</evidence>
<proteinExistence type="predicted"/>
<dbReference type="KEGG" id="ker:91105316"/>
<dbReference type="PROSITE" id="PS50157">
    <property type="entry name" value="ZINC_FINGER_C2H2_2"/>
    <property type="match status" value="2"/>
</dbReference>
<accession>A0AAX4KRQ9</accession>
<dbReference type="PANTHER" id="PTHR40626">
    <property type="entry name" value="MIP31509P"/>
    <property type="match status" value="1"/>
</dbReference>
<keyword evidence="4 7" id="KW-0863">Zinc-finger</keyword>
<protein>
    <recommendedName>
        <fullName evidence="9">C2H2-type domain-containing protein</fullName>
    </recommendedName>
</protein>
<sequence>MQRGSSASEQSSPEIEQVTGKNVTLQPFQCMICSRRFTRHENLKRHSLLHQPSDKNTKFSCFYCIKVFARRDLRKRHIKKQHPDRPTTPKDNANSNNNQQDGISPTQSLPGQNLDQQQPEAQQPPFSYDLSQLDSAIFPHSSSSSSTAYQPNSNLSASGSYTQSLYPQKNTNVNVETNSIPVQEMFRIESLLSQPPLSMMDGIDQMQGQSDYSAPTYSDRRPSTVISRTSPLSSTSTNDIFLSQNTVESGVNLFFQHVSGYFPFLHRPTFNISQTSEYLLMAMLSVGMQFSDDEAEGSKIAKYCFTRGRKILDAMEQEEHDQGAFKLDVIQAYLLLEIHASMYSAGSDSAYGLRMHNRLIELARTGGLTDPYPSQSASSGDLETLWRQYVKAESHKRTLFAAYHLDVLWYHTLSVPRTISHLEIKHDLPCSEDIWQVDTASEWAYRTLINDQQQQQSSQRYLTAVRSCLTPNPSLDMSAFDAHGSLVVILFLLSSVREMSGWSTMTGKVCIERFEALHASLTAFEPVIQSNIDSSPMSVLMQATWHTAMIELLLWSPSHTNGVVERSLEAALAASARLSNSSTTFSSPMVAASVDRHLSWFLTYLDTKTDVSDEAPWMAIFAFKAVLVSYQLVKAGCIETLNNIPPRHSSEMLDWIREVFERRRNWKVAKIIVSSLEELE</sequence>
<evidence type="ECO:0000256" key="8">
    <source>
        <dbReference type="SAM" id="MobiDB-lite"/>
    </source>
</evidence>
<evidence type="ECO:0000256" key="3">
    <source>
        <dbReference type="ARBA" id="ARBA00022737"/>
    </source>
</evidence>
<name>A0AAX4KRQ9_9TREE</name>
<keyword evidence="3" id="KW-0677">Repeat</keyword>
<feature type="region of interest" description="Disordered" evidence="8">
    <location>
        <begin position="204"/>
        <end position="231"/>
    </location>
</feature>
<dbReference type="GO" id="GO:0008270">
    <property type="term" value="F:zinc ion binding"/>
    <property type="evidence" value="ECO:0007669"/>
    <property type="project" value="UniProtKB-KW"/>
</dbReference>
<dbReference type="CDD" id="cd12148">
    <property type="entry name" value="fungal_TF_MHR"/>
    <property type="match status" value="1"/>
</dbReference>
<comment type="subcellular location">
    <subcellularLocation>
        <location evidence="1">Nucleus</location>
    </subcellularLocation>
</comment>
<keyword evidence="5" id="KW-0862">Zinc</keyword>
<dbReference type="GO" id="GO:0005634">
    <property type="term" value="C:nucleus"/>
    <property type="evidence" value="ECO:0007669"/>
    <property type="project" value="UniProtKB-SubCell"/>
</dbReference>
<dbReference type="AlphaFoldDB" id="A0AAX4KRQ9"/>
<dbReference type="InterPro" id="IPR007219">
    <property type="entry name" value="XnlR_reg_dom"/>
</dbReference>
<dbReference type="GO" id="GO:0006351">
    <property type="term" value="P:DNA-templated transcription"/>
    <property type="evidence" value="ECO:0007669"/>
    <property type="project" value="InterPro"/>
</dbReference>
<evidence type="ECO:0000256" key="2">
    <source>
        <dbReference type="ARBA" id="ARBA00022723"/>
    </source>
</evidence>
<evidence type="ECO:0000259" key="9">
    <source>
        <dbReference type="PROSITE" id="PS50157"/>
    </source>
</evidence>
<dbReference type="RefSeq" id="XP_066086370.1">
    <property type="nucleotide sequence ID" value="XM_066230273.1"/>
</dbReference>
<dbReference type="Proteomes" id="UP001358614">
    <property type="component" value="Chromosome 2"/>
</dbReference>
<dbReference type="GO" id="GO:0000785">
    <property type="term" value="C:chromatin"/>
    <property type="evidence" value="ECO:0007669"/>
    <property type="project" value="TreeGrafter"/>
</dbReference>
<dbReference type="GO" id="GO:0000981">
    <property type="term" value="F:DNA-binding transcription factor activity, RNA polymerase II-specific"/>
    <property type="evidence" value="ECO:0007669"/>
    <property type="project" value="InterPro"/>
</dbReference>
<dbReference type="SMART" id="SM00355">
    <property type="entry name" value="ZnF_C2H2"/>
    <property type="match status" value="2"/>
</dbReference>
<organism evidence="10 11">
    <name type="scientific">Kwoniella europaea PYCC6329</name>
    <dbReference type="NCBI Taxonomy" id="1423913"/>
    <lineage>
        <taxon>Eukaryota</taxon>
        <taxon>Fungi</taxon>
        <taxon>Dikarya</taxon>
        <taxon>Basidiomycota</taxon>
        <taxon>Agaricomycotina</taxon>
        <taxon>Tremellomycetes</taxon>
        <taxon>Tremellales</taxon>
        <taxon>Cryptococcaceae</taxon>
        <taxon>Kwoniella</taxon>
    </lineage>
</organism>
<feature type="domain" description="C2H2-type" evidence="9">
    <location>
        <begin position="59"/>
        <end position="86"/>
    </location>
</feature>
<dbReference type="Gene3D" id="3.30.160.60">
    <property type="entry name" value="Classic Zinc Finger"/>
    <property type="match status" value="1"/>
</dbReference>
<evidence type="ECO:0000256" key="7">
    <source>
        <dbReference type="PROSITE-ProRule" id="PRU00042"/>
    </source>
</evidence>